<evidence type="ECO:0000313" key="5">
    <source>
        <dbReference type="Proteomes" id="UP000515703"/>
    </source>
</evidence>
<dbReference type="InterPro" id="IPR029478">
    <property type="entry name" value="TM1586_NiRdase"/>
</dbReference>
<dbReference type="Gene3D" id="3.40.109.10">
    <property type="entry name" value="NADH Oxidase"/>
    <property type="match status" value="1"/>
</dbReference>
<sequence length="280" mass="31919">MKMEFPVEEAVRARYSVRSYEERLLSEKEKSQLKAYSETVSNPFSVQVSFHLLESKNAVNGDKLGTYGMIKGAKDYIGATVADEKLALEALGYSFEKLILYAASKGIGTCWLGGTFKRSQFALAMEIKENELFPAITPIGYPLKKKRLTESIVRKVVKADQRKDWNELFFKDDFSHPLTKAEAGEFEFPLEMLRLAPSASNKQPWRIVQKDNTYHFYEARTPGYSEKLALDIQRVDIGIAACHFHLAVLEKGIAGRFEKLTNPEIQLPENMYYIFSFLAQ</sequence>
<name>A0A7I8DL13_9FIRM</name>
<gene>
    <name evidence="4" type="ORF">bsdcttw_20910</name>
</gene>
<organism evidence="4 5">
    <name type="scientific">Anaerocolumna chitinilytica</name>
    <dbReference type="NCBI Taxonomy" id="1727145"/>
    <lineage>
        <taxon>Bacteria</taxon>
        <taxon>Bacillati</taxon>
        <taxon>Bacillota</taxon>
        <taxon>Clostridia</taxon>
        <taxon>Lachnospirales</taxon>
        <taxon>Lachnospiraceae</taxon>
        <taxon>Anaerocolumna</taxon>
    </lineage>
</organism>
<accession>A0A7I8DL13</accession>
<feature type="domain" description="Putative nitroreductase TM1586" evidence="3">
    <location>
        <begin position="8"/>
        <end position="247"/>
    </location>
</feature>
<dbReference type="KEGG" id="acht:bsdcttw_20910"/>
<evidence type="ECO:0000313" key="4">
    <source>
        <dbReference type="EMBL" id="BCJ99050.1"/>
    </source>
</evidence>
<dbReference type="RefSeq" id="WP_185259331.1">
    <property type="nucleotide sequence ID" value="NZ_AP023368.1"/>
</dbReference>
<dbReference type="PANTHER" id="PTHR43673:SF10">
    <property type="entry name" value="NADH DEHYDROGENASE_NAD(P)H NITROREDUCTASE XCC3605-RELATED"/>
    <property type="match status" value="1"/>
</dbReference>
<keyword evidence="2" id="KW-0560">Oxidoreductase</keyword>
<dbReference type="InterPro" id="IPR000415">
    <property type="entry name" value="Nitroreductase-like"/>
</dbReference>
<dbReference type="SUPFAM" id="SSF55469">
    <property type="entry name" value="FMN-dependent nitroreductase-like"/>
    <property type="match status" value="1"/>
</dbReference>
<reference evidence="4 5" key="2">
    <citation type="submission" date="2020-08" db="EMBL/GenBank/DDBJ databases">
        <authorList>
            <person name="Ueki A."/>
            <person name="Tonouchi A."/>
        </authorList>
    </citation>
    <scope>NUCLEOTIDE SEQUENCE [LARGE SCALE GENOMIC DNA]</scope>
    <source>
        <strain evidence="4 5">CTTW</strain>
    </source>
</reference>
<reference evidence="4 5" key="1">
    <citation type="submission" date="2020-08" db="EMBL/GenBank/DDBJ databases">
        <title>Draft genome sequencing of an Anaerocolumna strain isolated from anoxic soil subjected to BSD treatment.</title>
        <authorList>
            <person name="Uek A."/>
            <person name="Tonouchi A."/>
        </authorList>
    </citation>
    <scope>NUCLEOTIDE SEQUENCE [LARGE SCALE GENOMIC DNA]</scope>
    <source>
        <strain evidence="4 5">CTTW</strain>
    </source>
</reference>
<dbReference type="Proteomes" id="UP000515703">
    <property type="component" value="Chromosome"/>
</dbReference>
<protein>
    <submittedName>
        <fullName evidence="4">Nitroreductase</fullName>
    </submittedName>
</protein>
<dbReference type="GO" id="GO:0016491">
    <property type="term" value="F:oxidoreductase activity"/>
    <property type="evidence" value="ECO:0007669"/>
    <property type="project" value="UniProtKB-KW"/>
</dbReference>
<proteinExistence type="inferred from homology"/>
<dbReference type="EMBL" id="AP023368">
    <property type="protein sequence ID" value="BCJ99050.1"/>
    <property type="molecule type" value="Genomic_DNA"/>
</dbReference>
<evidence type="ECO:0000259" key="3">
    <source>
        <dbReference type="Pfam" id="PF14512"/>
    </source>
</evidence>
<comment type="similarity">
    <text evidence="1">Belongs to the nitroreductase family.</text>
</comment>
<dbReference type="PANTHER" id="PTHR43673">
    <property type="entry name" value="NAD(P)H NITROREDUCTASE YDGI-RELATED"/>
    <property type="match status" value="1"/>
</dbReference>
<evidence type="ECO:0000256" key="2">
    <source>
        <dbReference type="ARBA" id="ARBA00023002"/>
    </source>
</evidence>
<dbReference type="Gene3D" id="3.40.109.30">
    <property type="entry name" value="putative nitroreductase (tm1586), domain 2"/>
    <property type="match status" value="1"/>
</dbReference>
<keyword evidence="5" id="KW-1185">Reference proteome</keyword>
<evidence type="ECO:0000256" key="1">
    <source>
        <dbReference type="ARBA" id="ARBA00007118"/>
    </source>
</evidence>
<dbReference type="AlphaFoldDB" id="A0A7I8DL13"/>
<dbReference type="Pfam" id="PF14512">
    <property type="entry name" value="TM1586_NiRdase"/>
    <property type="match status" value="1"/>
</dbReference>